<evidence type="ECO:0000313" key="3">
    <source>
        <dbReference type="Proteomes" id="UP000567179"/>
    </source>
</evidence>
<feature type="signal peptide" evidence="1">
    <location>
        <begin position="1"/>
        <end position="19"/>
    </location>
</feature>
<evidence type="ECO:0000313" key="2">
    <source>
        <dbReference type="EMBL" id="KAF5326654.1"/>
    </source>
</evidence>
<accession>A0A8H5F7K7</accession>
<gene>
    <name evidence="2" type="ORF">D9619_004747</name>
</gene>
<keyword evidence="1" id="KW-0732">Signal</keyword>
<name>A0A8H5F7K7_9AGAR</name>
<reference evidence="2 3" key="1">
    <citation type="journal article" date="2020" name="ISME J.">
        <title>Uncovering the hidden diversity of litter-decomposition mechanisms in mushroom-forming fungi.</title>
        <authorList>
            <person name="Floudas D."/>
            <person name="Bentzer J."/>
            <person name="Ahren D."/>
            <person name="Johansson T."/>
            <person name="Persson P."/>
            <person name="Tunlid A."/>
        </authorList>
    </citation>
    <scope>NUCLEOTIDE SEQUENCE [LARGE SCALE GENOMIC DNA]</scope>
    <source>
        <strain evidence="2 3">CBS 101986</strain>
    </source>
</reference>
<evidence type="ECO:0000256" key="1">
    <source>
        <dbReference type="SAM" id="SignalP"/>
    </source>
</evidence>
<keyword evidence="3" id="KW-1185">Reference proteome</keyword>
<organism evidence="2 3">
    <name type="scientific">Psilocybe cf. subviscida</name>
    <dbReference type="NCBI Taxonomy" id="2480587"/>
    <lineage>
        <taxon>Eukaryota</taxon>
        <taxon>Fungi</taxon>
        <taxon>Dikarya</taxon>
        <taxon>Basidiomycota</taxon>
        <taxon>Agaricomycotina</taxon>
        <taxon>Agaricomycetes</taxon>
        <taxon>Agaricomycetidae</taxon>
        <taxon>Agaricales</taxon>
        <taxon>Agaricineae</taxon>
        <taxon>Strophariaceae</taxon>
        <taxon>Psilocybe</taxon>
    </lineage>
</organism>
<protein>
    <submittedName>
        <fullName evidence="2">Uncharacterized protein</fullName>
    </submittedName>
</protein>
<proteinExistence type="predicted"/>
<dbReference type="Proteomes" id="UP000567179">
    <property type="component" value="Unassembled WGS sequence"/>
</dbReference>
<comment type="caution">
    <text evidence="2">The sequence shown here is derived from an EMBL/GenBank/DDBJ whole genome shotgun (WGS) entry which is preliminary data.</text>
</comment>
<feature type="chain" id="PRO_5034427411" evidence="1">
    <location>
        <begin position="20"/>
        <end position="71"/>
    </location>
</feature>
<dbReference type="AlphaFoldDB" id="A0A8H5F7K7"/>
<dbReference type="EMBL" id="JAACJJ010000014">
    <property type="protein sequence ID" value="KAF5326654.1"/>
    <property type="molecule type" value="Genomic_DNA"/>
</dbReference>
<sequence>MRFSILTTLVIAAIASAHGLDRRQPAGAQAVDNSDAYFRNYAAQRRDTAIPQAVDTADAYFRNYAAQARCR</sequence>